<dbReference type="AlphaFoldDB" id="A0A830HRG5"/>
<evidence type="ECO:0000256" key="2">
    <source>
        <dbReference type="ARBA" id="ARBA00023043"/>
    </source>
</evidence>
<dbReference type="PRINTS" id="PR01415">
    <property type="entry name" value="ANKYRIN"/>
</dbReference>
<reference evidence="4" key="1">
    <citation type="submission" date="2020-10" db="EMBL/GenBank/DDBJ databases">
        <title>Unveiling of a novel bifunctional photoreceptor, Dualchrome1, isolated from a cosmopolitan green alga.</title>
        <authorList>
            <person name="Suzuki S."/>
            <person name="Kawachi M."/>
        </authorList>
    </citation>
    <scope>NUCLEOTIDE SEQUENCE</scope>
    <source>
        <strain evidence="4">NIES 2893</strain>
    </source>
</reference>
<organism evidence="4 5">
    <name type="scientific">Pycnococcus provasolii</name>
    <dbReference type="NCBI Taxonomy" id="41880"/>
    <lineage>
        <taxon>Eukaryota</taxon>
        <taxon>Viridiplantae</taxon>
        <taxon>Chlorophyta</taxon>
        <taxon>Pseudoscourfieldiophyceae</taxon>
        <taxon>Pseudoscourfieldiales</taxon>
        <taxon>Pycnococcaceae</taxon>
        <taxon>Pycnococcus</taxon>
    </lineage>
</organism>
<dbReference type="SMART" id="SM00248">
    <property type="entry name" value="ANK"/>
    <property type="match status" value="7"/>
</dbReference>
<evidence type="ECO:0000313" key="5">
    <source>
        <dbReference type="Proteomes" id="UP000660262"/>
    </source>
</evidence>
<comment type="caution">
    <text evidence="4">The sequence shown here is derived from an EMBL/GenBank/DDBJ whole genome shotgun (WGS) entry which is preliminary data.</text>
</comment>
<gene>
    <name evidence="4" type="ORF">PPROV_000801200</name>
</gene>
<dbReference type="SUPFAM" id="SSF48403">
    <property type="entry name" value="Ankyrin repeat"/>
    <property type="match status" value="1"/>
</dbReference>
<proteinExistence type="predicted"/>
<dbReference type="InterPro" id="IPR002110">
    <property type="entry name" value="Ankyrin_rpt"/>
</dbReference>
<dbReference type="PROSITE" id="PS50297">
    <property type="entry name" value="ANK_REP_REGION"/>
    <property type="match status" value="3"/>
</dbReference>
<dbReference type="InterPro" id="IPR036770">
    <property type="entry name" value="Ankyrin_rpt-contain_sf"/>
</dbReference>
<accession>A0A830HRG5</accession>
<sequence>MHVDRGDGAATRASVSASTADVRETAWMHRDHGAVCVMTTTRPGIVLNAEDRAKGRTELMCAAAGGHTCVISAILNHEPGVDLEAKDNEQESTAVLYAALHGQVSAMQMLVEYGADVNAKNDVGQGVLFVAAFDGHVGIIEPAIAAGVNVQTKSNEGGTALHCAAACGHVSFTKALLAAGADACAMDDVKVTPLMTASRGGFLEVVGALLESCGAQCHSCVNAKDKDGQTAMNYAMMYNQDNVAVPILRALIAAGADVNSTMDQGRGASWSQGICLHSLARIKGHRACANLLLSAGAEPDPQLDDARAARMSTITINPGEGADCTIQ</sequence>
<keyword evidence="1" id="KW-0677">Repeat</keyword>
<dbReference type="Proteomes" id="UP000660262">
    <property type="component" value="Unassembled WGS sequence"/>
</dbReference>
<dbReference type="PANTHER" id="PTHR24189">
    <property type="entry name" value="MYOTROPHIN"/>
    <property type="match status" value="1"/>
</dbReference>
<evidence type="ECO:0000313" key="4">
    <source>
        <dbReference type="EMBL" id="GHP09275.1"/>
    </source>
</evidence>
<dbReference type="Pfam" id="PF12796">
    <property type="entry name" value="Ank_2"/>
    <property type="match status" value="2"/>
</dbReference>
<dbReference type="InterPro" id="IPR050745">
    <property type="entry name" value="Multifunctional_regulatory"/>
</dbReference>
<dbReference type="Gene3D" id="1.25.40.20">
    <property type="entry name" value="Ankyrin repeat-containing domain"/>
    <property type="match status" value="4"/>
</dbReference>
<feature type="repeat" description="ANK" evidence="3">
    <location>
        <begin position="227"/>
        <end position="263"/>
    </location>
</feature>
<dbReference type="EMBL" id="BNJQ01000024">
    <property type="protein sequence ID" value="GHP09275.1"/>
    <property type="molecule type" value="Genomic_DNA"/>
</dbReference>
<dbReference type="OrthoDB" id="194358at2759"/>
<name>A0A830HRG5_9CHLO</name>
<dbReference type="PROSITE" id="PS50088">
    <property type="entry name" value="ANK_REPEAT"/>
    <property type="match status" value="3"/>
</dbReference>
<dbReference type="PANTHER" id="PTHR24189:SF50">
    <property type="entry name" value="ANKYRIN REPEAT AND SOCS BOX PROTEIN 2"/>
    <property type="match status" value="1"/>
</dbReference>
<keyword evidence="2 3" id="KW-0040">ANK repeat</keyword>
<evidence type="ECO:0000256" key="3">
    <source>
        <dbReference type="PROSITE-ProRule" id="PRU00023"/>
    </source>
</evidence>
<keyword evidence="5" id="KW-1185">Reference proteome</keyword>
<feature type="repeat" description="ANK" evidence="3">
    <location>
        <begin position="90"/>
        <end position="122"/>
    </location>
</feature>
<evidence type="ECO:0000256" key="1">
    <source>
        <dbReference type="ARBA" id="ARBA00022737"/>
    </source>
</evidence>
<feature type="repeat" description="ANK" evidence="3">
    <location>
        <begin position="156"/>
        <end position="188"/>
    </location>
</feature>
<protein>
    <submittedName>
        <fullName evidence="4">Uncharacterized protein</fullName>
    </submittedName>
</protein>